<reference evidence="1" key="2">
    <citation type="journal article" date="2015" name="Fish Shellfish Immunol.">
        <title>Early steps in the European eel (Anguilla anguilla)-Vibrio vulnificus interaction in the gills: Role of the RtxA13 toxin.</title>
        <authorList>
            <person name="Callol A."/>
            <person name="Pajuelo D."/>
            <person name="Ebbesson L."/>
            <person name="Teles M."/>
            <person name="MacKenzie S."/>
            <person name="Amaro C."/>
        </authorList>
    </citation>
    <scope>NUCLEOTIDE SEQUENCE</scope>
</reference>
<name>A0A0E9P6Q5_ANGAN</name>
<organism evidence="1">
    <name type="scientific">Anguilla anguilla</name>
    <name type="common">European freshwater eel</name>
    <name type="synonym">Muraena anguilla</name>
    <dbReference type="NCBI Taxonomy" id="7936"/>
    <lineage>
        <taxon>Eukaryota</taxon>
        <taxon>Metazoa</taxon>
        <taxon>Chordata</taxon>
        <taxon>Craniata</taxon>
        <taxon>Vertebrata</taxon>
        <taxon>Euteleostomi</taxon>
        <taxon>Actinopterygii</taxon>
        <taxon>Neopterygii</taxon>
        <taxon>Teleostei</taxon>
        <taxon>Anguilliformes</taxon>
        <taxon>Anguillidae</taxon>
        <taxon>Anguilla</taxon>
    </lineage>
</organism>
<dbReference type="AlphaFoldDB" id="A0A0E9P6Q5"/>
<proteinExistence type="predicted"/>
<accession>A0A0E9P6Q5</accession>
<protein>
    <submittedName>
        <fullName evidence="1">Uncharacterized protein</fullName>
    </submittedName>
</protein>
<reference evidence="1" key="1">
    <citation type="submission" date="2014-11" db="EMBL/GenBank/DDBJ databases">
        <authorList>
            <person name="Amaro Gonzalez C."/>
        </authorList>
    </citation>
    <scope>NUCLEOTIDE SEQUENCE</scope>
</reference>
<dbReference type="EMBL" id="GBXM01108296">
    <property type="protein sequence ID" value="JAH00281.1"/>
    <property type="molecule type" value="Transcribed_RNA"/>
</dbReference>
<sequence length="40" mass="4928">MEIYLLKNKDTIIKTIHTSFFFYKILQMKNILFTCFSFFV</sequence>
<evidence type="ECO:0000313" key="1">
    <source>
        <dbReference type="EMBL" id="JAH00281.1"/>
    </source>
</evidence>